<feature type="transmembrane region" description="Helical" evidence="7">
    <location>
        <begin position="81"/>
        <end position="106"/>
    </location>
</feature>
<proteinExistence type="inferred from homology"/>
<dbReference type="NCBIfam" id="TIGR01097">
    <property type="entry name" value="PhnE"/>
    <property type="match status" value="1"/>
</dbReference>
<evidence type="ECO:0000313" key="10">
    <source>
        <dbReference type="Proteomes" id="UP000192468"/>
    </source>
</evidence>
<dbReference type="Proteomes" id="UP000192468">
    <property type="component" value="Unassembled WGS sequence"/>
</dbReference>
<evidence type="ECO:0000256" key="3">
    <source>
        <dbReference type="ARBA" id="ARBA00022475"/>
    </source>
</evidence>
<feature type="transmembrane region" description="Helical" evidence="7">
    <location>
        <begin position="180"/>
        <end position="202"/>
    </location>
</feature>
<dbReference type="InterPro" id="IPR035906">
    <property type="entry name" value="MetI-like_sf"/>
</dbReference>
<gene>
    <name evidence="9" type="ORF">SAMN02745134_03029</name>
</gene>
<protein>
    <submittedName>
        <fullName evidence="9">Phosphonate transport system permease protein</fullName>
    </submittedName>
</protein>
<dbReference type="OrthoDB" id="358217at2"/>
<dbReference type="InterPro" id="IPR005769">
    <property type="entry name" value="PhnE/PtxC"/>
</dbReference>
<dbReference type="GO" id="GO:0015416">
    <property type="term" value="F:ABC-type phosphonate transporter activity"/>
    <property type="evidence" value="ECO:0007669"/>
    <property type="project" value="InterPro"/>
</dbReference>
<evidence type="ECO:0000256" key="5">
    <source>
        <dbReference type="ARBA" id="ARBA00022989"/>
    </source>
</evidence>
<evidence type="ECO:0000256" key="4">
    <source>
        <dbReference type="ARBA" id="ARBA00022692"/>
    </source>
</evidence>
<feature type="transmembrane region" description="Helical" evidence="7">
    <location>
        <begin position="237"/>
        <end position="256"/>
    </location>
</feature>
<dbReference type="InterPro" id="IPR000515">
    <property type="entry name" value="MetI-like"/>
</dbReference>
<keyword evidence="2 7" id="KW-0813">Transport</keyword>
<evidence type="ECO:0000259" key="8">
    <source>
        <dbReference type="PROSITE" id="PS50928"/>
    </source>
</evidence>
<evidence type="ECO:0000313" key="9">
    <source>
        <dbReference type="EMBL" id="SMC27031.1"/>
    </source>
</evidence>
<dbReference type="STRING" id="1121291.SAMN02745134_03029"/>
<dbReference type="AlphaFoldDB" id="A0A1W1XU20"/>
<keyword evidence="4 7" id="KW-0812">Transmembrane</keyword>
<feature type="transmembrane region" description="Helical" evidence="7">
    <location>
        <begin position="21"/>
        <end position="39"/>
    </location>
</feature>
<keyword evidence="5 7" id="KW-1133">Transmembrane helix</keyword>
<feature type="transmembrane region" description="Helical" evidence="7">
    <location>
        <begin position="214"/>
        <end position="231"/>
    </location>
</feature>
<feature type="domain" description="ABC transmembrane type-1" evidence="8">
    <location>
        <begin position="74"/>
        <end position="257"/>
    </location>
</feature>
<reference evidence="9 10" key="1">
    <citation type="submission" date="2017-04" db="EMBL/GenBank/DDBJ databases">
        <authorList>
            <person name="Afonso C.L."/>
            <person name="Miller P.J."/>
            <person name="Scott M.A."/>
            <person name="Spackman E."/>
            <person name="Goraichik I."/>
            <person name="Dimitrov K.M."/>
            <person name="Suarez D.L."/>
            <person name="Swayne D.E."/>
        </authorList>
    </citation>
    <scope>NUCLEOTIDE SEQUENCE [LARGE SCALE GENOMIC DNA]</scope>
    <source>
        <strain evidence="9 10">DSM 12555</strain>
    </source>
</reference>
<dbReference type="PANTHER" id="PTHR30043:SF1">
    <property type="entry name" value="ABC TRANSPORT SYSTEM PERMEASE PROTEIN P69"/>
    <property type="match status" value="1"/>
</dbReference>
<sequence length="266" mass="29428">MHKAREKISLIDTKRNKYYNIALIIIIIIFVVSTFFTQYNPFEIFFNYSNLTDFITKDFLPPNTTGINEIGLALLQTFEMAVASTFFAAIFALILSFFGSNIIFNVPLVNKIVRLIGSFMRNIPSLIWALILVMAFGIGISVGLLALFIASFGFLLRAYIETIDEVGGEVLEALDSVGASFFQKIIQGVIPMAMPGYLSWFLYSIEVNVRDSTIVGLVGGGGIGLLLMGYIKSFKYNVSATVIFAIAAVVILVNVLTEQVRKKVLL</sequence>
<name>A0A1W1XU20_9CLOT</name>
<organism evidence="9 10">
    <name type="scientific">Clostridium acidisoli DSM 12555</name>
    <dbReference type="NCBI Taxonomy" id="1121291"/>
    <lineage>
        <taxon>Bacteria</taxon>
        <taxon>Bacillati</taxon>
        <taxon>Bacillota</taxon>
        <taxon>Clostridia</taxon>
        <taxon>Eubacteriales</taxon>
        <taxon>Clostridiaceae</taxon>
        <taxon>Clostridium</taxon>
    </lineage>
</organism>
<accession>A0A1W1XU20</accession>
<dbReference type="SUPFAM" id="SSF161098">
    <property type="entry name" value="MetI-like"/>
    <property type="match status" value="1"/>
</dbReference>
<dbReference type="Pfam" id="PF00528">
    <property type="entry name" value="BPD_transp_1"/>
    <property type="match status" value="1"/>
</dbReference>
<keyword evidence="10" id="KW-1185">Reference proteome</keyword>
<keyword evidence="6 7" id="KW-0472">Membrane</keyword>
<dbReference type="PROSITE" id="PS50928">
    <property type="entry name" value="ABC_TM1"/>
    <property type="match status" value="1"/>
</dbReference>
<dbReference type="GO" id="GO:0005886">
    <property type="term" value="C:plasma membrane"/>
    <property type="evidence" value="ECO:0007669"/>
    <property type="project" value="UniProtKB-SubCell"/>
</dbReference>
<keyword evidence="3" id="KW-1003">Cell membrane</keyword>
<dbReference type="RefSeq" id="WP_084116883.1">
    <property type="nucleotide sequence ID" value="NZ_FWXH01000015.1"/>
</dbReference>
<feature type="transmembrane region" description="Helical" evidence="7">
    <location>
        <begin position="127"/>
        <end position="160"/>
    </location>
</feature>
<comment type="similarity">
    <text evidence="7">Belongs to the binding-protein-dependent transport system permease family.</text>
</comment>
<evidence type="ECO:0000256" key="6">
    <source>
        <dbReference type="ARBA" id="ARBA00023136"/>
    </source>
</evidence>
<dbReference type="PANTHER" id="PTHR30043">
    <property type="entry name" value="PHOSPHONATES TRANSPORT SYSTEM PERMEASE PROTEIN"/>
    <property type="match status" value="1"/>
</dbReference>
<comment type="subcellular location">
    <subcellularLocation>
        <location evidence="1 7">Cell membrane</location>
        <topology evidence="1 7">Multi-pass membrane protein</topology>
    </subcellularLocation>
</comment>
<dbReference type="Gene3D" id="1.10.3720.10">
    <property type="entry name" value="MetI-like"/>
    <property type="match status" value="1"/>
</dbReference>
<evidence type="ECO:0000256" key="1">
    <source>
        <dbReference type="ARBA" id="ARBA00004651"/>
    </source>
</evidence>
<evidence type="ECO:0000256" key="2">
    <source>
        <dbReference type="ARBA" id="ARBA00022448"/>
    </source>
</evidence>
<dbReference type="CDD" id="cd06261">
    <property type="entry name" value="TM_PBP2"/>
    <property type="match status" value="1"/>
</dbReference>
<dbReference type="EMBL" id="FWXH01000015">
    <property type="protein sequence ID" value="SMC27031.1"/>
    <property type="molecule type" value="Genomic_DNA"/>
</dbReference>
<evidence type="ECO:0000256" key="7">
    <source>
        <dbReference type="RuleBase" id="RU363032"/>
    </source>
</evidence>